<organism evidence="8 9">
    <name type="scientific">Pseudogymnoascus verrucosus</name>
    <dbReference type="NCBI Taxonomy" id="342668"/>
    <lineage>
        <taxon>Eukaryota</taxon>
        <taxon>Fungi</taxon>
        <taxon>Dikarya</taxon>
        <taxon>Ascomycota</taxon>
        <taxon>Pezizomycotina</taxon>
        <taxon>Leotiomycetes</taxon>
        <taxon>Thelebolales</taxon>
        <taxon>Thelebolaceae</taxon>
        <taxon>Pseudogymnoascus</taxon>
    </lineage>
</organism>
<keyword evidence="5" id="KW-0325">Glycoprotein</keyword>
<comment type="similarity">
    <text evidence="6">Belongs to the polysaccharide monooxygenase AA13 family.</text>
</comment>
<dbReference type="OrthoDB" id="120613at2759"/>
<dbReference type="Pfam" id="PF03067">
    <property type="entry name" value="LPMO_10"/>
    <property type="match status" value="1"/>
</dbReference>
<reference evidence="9" key="2">
    <citation type="journal article" date="2018" name="Nat. Commun.">
        <title>Extreme sensitivity to ultraviolet light in the fungal pathogen causing white-nose syndrome of bats.</title>
        <authorList>
            <person name="Palmer J.M."/>
            <person name="Drees K.P."/>
            <person name="Foster J.T."/>
            <person name="Lindner D.L."/>
        </authorList>
    </citation>
    <scope>NUCLEOTIDE SEQUENCE [LARGE SCALE GENOMIC DNA]</scope>
    <source>
        <strain evidence="9">UAMH 10579</strain>
    </source>
</reference>
<dbReference type="RefSeq" id="XP_018126692.1">
    <property type="nucleotide sequence ID" value="XM_018278050.1"/>
</dbReference>
<evidence type="ECO:0000256" key="3">
    <source>
        <dbReference type="ARBA" id="ARBA00023008"/>
    </source>
</evidence>
<proteinExistence type="inferred from homology"/>
<evidence type="ECO:0000256" key="5">
    <source>
        <dbReference type="ARBA" id="ARBA00023180"/>
    </source>
</evidence>
<comment type="cofactor">
    <cofactor evidence="1">
        <name>Cu(2+)</name>
        <dbReference type="ChEBI" id="CHEBI:29036"/>
    </cofactor>
</comment>
<evidence type="ECO:0000256" key="4">
    <source>
        <dbReference type="ARBA" id="ARBA00023157"/>
    </source>
</evidence>
<dbReference type="Proteomes" id="UP000091956">
    <property type="component" value="Unassembled WGS sequence"/>
</dbReference>
<keyword evidence="2" id="KW-0479">Metal-binding</keyword>
<dbReference type="STRING" id="342668.A0A1B8GAT8"/>
<evidence type="ECO:0000313" key="8">
    <source>
        <dbReference type="EMBL" id="OBT92959.1"/>
    </source>
</evidence>
<keyword evidence="4" id="KW-1015">Disulfide bond</keyword>
<feature type="domain" description="Chitin-binding type-4" evidence="7">
    <location>
        <begin position="20"/>
        <end position="168"/>
    </location>
</feature>
<evidence type="ECO:0000256" key="2">
    <source>
        <dbReference type="ARBA" id="ARBA00022723"/>
    </source>
</evidence>
<evidence type="ECO:0000256" key="1">
    <source>
        <dbReference type="ARBA" id="ARBA00001973"/>
    </source>
</evidence>
<keyword evidence="3" id="KW-0186">Copper</keyword>
<gene>
    <name evidence="8" type="ORF">VE01_08629</name>
</gene>
<evidence type="ECO:0000313" key="9">
    <source>
        <dbReference type="Proteomes" id="UP000091956"/>
    </source>
</evidence>
<dbReference type="AlphaFoldDB" id="A0A1B8GAT8"/>
<dbReference type="PANTHER" id="PTHR36575:SF2">
    <property type="entry name" value="CHITIN-BINDING TYPE-4 DOMAIN-CONTAINING PROTEIN-RELATED"/>
    <property type="match status" value="1"/>
</dbReference>
<dbReference type="InterPro" id="IPR004302">
    <property type="entry name" value="Cellulose/chitin-bd_N"/>
</dbReference>
<dbReference type="GO" id="GO:0046872">
    <property type="term" value="F:metal ion binding"/>
    <property type="evidence" value="ECO:0007669"/>
    <property type="project" value="UniProtKB-KW"/>
</dbReference>
<protein>
    <recommendedName>
        <fullName evidence="7">Chitin-binding type-4 domain-containing protein</fullName>
    </recommendedName>
</protein>
<accession>A0A1B8GAT8</accession>
<evidence type="ECO:0000256" key="6">
    <source>
        <dbReference type="ARBA" id="ARBA00034311"/>
    </source>
</evidence>
<reference evidence="8 9" key="1">
    <citation type="submission" date="2016-03" db="EMBL/GenBank/DDBJ databases">
        <title>Comparative genomics of Pseudogymnoascus destructans, the fungus causing white-nose syndrome of bats.</title>
        <authorList>
            <person name="Palmer J.M."/>
            <person name="Drees K.P."/>
            <person name="Foster J.T."/>
            <person name="Lindner D.L."/>
        </authorList>
    </citation>
    <scope>NUCLEOTIDE SEQUENCE [LARGE SCALE GENOMIC DNA]</scope>
    <source>
        <strain evidence="8 9">UAMH 10579</strain>
    </source>
</reference>
<name>A0A1B8GAT8_9PEZI</name>
<dbReference type="Gene3D" id="2.70.50.70">
    <property type="match status" value="1"/>
</dbReference>
<dbReference type="InterPro" id="IPR052282">
    <property type="entry name" value="Starch-active_LPMO"/>
</dbReference>
<dbReference type="GeneID" id="28842015"/>
<dbReference type="PANTHER" id="PTHR36575">
    <property type="entry name" value="BINDING PROTEIN, PUTATIVE (AFU_ORTHOLOGUE AFUA_1G14430)-RELATED"/>
    <property type="match status" value="1"/>
</dbReference>
<evidence type="ECO:0000259" key="7">
    <source>
        <dbReference type="Pfam" id="PF03067"/>
    </source>
</evidence>
<keyword evidence="9" id="KW-1185">Reference proteome</keyword>
<dbReference type="EMBL" id="KV460259">
    <property type="protein sequence ID" value="OBT92959.1"/>
    <property type="molecule type" value="Genomic_DNA"/>
</dbReference>
<sequence length="172" mass="18872">MLYISGRASLEDIPGNAHISACGSAVAEKLQSDNTGPIENSVQYINSDYKCNAYLCRGYQFEDNTSRVMALNTDDVIPFHINLVAGHKPGRANASVVDTSTNKVVVALKTWDHWPDVTDGSTYDEKTKFNVTIPSGLGSACGTAGKCVIQWYWYAIANDQTYESCHDFYIVS</sequence>